<feature type="transmembrane region" description="Helical" evidence="6">
    <location>
        <begin position="125"/>
        <end position="145"/>
    </location>
</feature>
<evidence type="ECO:0000256" key="5">
    <source>
        <dbReference type="ARBA" id="ARBA00023136"/>
    </source>
</evidence>
<feature type="transmembrane region" description="Helical" evidence="6">
    <location>
        <begin position="246"/>
        <end position="264"/>
    </location>
</feature>
<evidence type="ECO:0000256" key="6">
    <source>
        <dbReference type="SAM" id="Phobius"/>
    </source>
</evidence>
<keyword evidence="3 6" id="KW-0812">Transmembrane</keyword>
<feature type="transmembrane region" description="Helical" evidence="6">
    <location>
        <begin position="80"/>
        <end position="104"/>
    </location>
</feature>
<name>A0ABS2ZCR4_9BACL</name>
<keyword evidence="2" id="KW-1003">Cell membrane</keyword>
<feature type="transmembrane region" description="Helical" evidence="6">
    <location>
        <begin position="157"/>
        <end position="181"/>
    </location>
</feature>
<organism evidence="7 8">
    <name type="scientific">Fictibacillus barbaricus</name>
    <dbReference type="NCBI Taxonomy" id="182136"/>
    <lineage>
        <taxon>Bacteria</taxon>
        <taxon>Bacillati</taxon>
        <taxon>Bacillota</taxon>
        <taxon>Bacilli</taxon>
        <taxon>Bacillales</taxon>
        <taxon>Fictibacillaceae</taxon>
        <taxon>Fictibacillus</taxon>
    </lineage>
</organism>
<evidence type="ECO:0000256" key="2">
    <source>
        <dbReference type="ARBA" id="ARBA00022475"/>
    </source>
</evidence>
<dbReference type="InterPro" id="IPR019108">
    <property type="entry name" value="Caa3_assmbl_CtaG-rel"/>
</dbReference>
<evidence type="ECO:0000313" key="8">
    <source>
        <dbReference type="Proteomes" id="UP001319060"/>
    </source>
</evidence>
<keyword evidence="5 6" id="KW-0472">Membrane</keyword>
<dbReference type="EMBL" id="JAFHKS010000043">
    <property type="protein sequence ID" value="MBN3545978.1"/>
    <property type="molecule type" value="Genomic_DNA"/>
</dbReference>
<evidence type="ECO:0000256" key="3">
    <source>
        <dbReference type="ARBA" id="ARBA00022692"/>
    </source>
</evidence>
<reference evidence="7 8" key="1">
    <citation type="submission" date="2021-01" db="EMBL/GenBank/DDBJ databases">
        <title>Genome Sequencing of Type Strains.</title>
        <authorList>
            <person name="Lemaire J.F."/>
            <person name="Inderbitzin P."/>
            <person name="Collins S.B."/>
            <person name="Wespe N."/>
            <person name="Knight-Connoni V."/>
        </authorList>
    </citation>
    <scope>NUCLEOTIDE SEQUENCE [LARGE SCALE GENOMIC DNA]</scope>
    <source>
        <strain evidence="7 8">DSM 14730</strain>
    </source>
</reference>
<evidence type="ECO:0000256" key="4">
    <source>
        <dbReference type="ARBA" id="ARBA00022989"/>
    </source>
</evidence>
<evidence type="ECO:0000256" key="1">
    <source>
        <dbReference type="ARBA" id="ARBA00004651"/>
    </source>
</evidence>
<feature type="transmembrane region" description="Helical" evidence="6">
    <location>
        <begin position="20"/>
        <end position="40"/>
    </location>
</feature>
<feature type="transmembrane region" description="Helical" evidence="6">
    <location>
        <begin position="52"/>
        <end position="68"/>
    </location>
</feature>
<dbReference type="RefSeq" id="WP_205724025.1">
    <property type="nucleotide sequence ID" value="NZ_JAFHKS010000043.1"/>
</dbReference>
<feature type="transmembrane region" description="Helical" evidence="6">
    <location>
        <begin position="193"/>
        <end position="213"/>
    </location>
</feature>
<protein>
    <submittedName>
        <fullName evidence="7">Cytochrome c oxidase assembly protein</fullName>
    </submittedName>
</protein>
<accession>A0ABS2ZCR4</accession>
<gene>
    <name evidence="7" type="ORF">JYA64_11780</name>
</gene>
<dbReference type="Proteomes" id="UP001319060">
    <property type="component" value="Unassembled WGS sequence"/>
</dbReference>
<comment type="caution">
    <text evidence="7">The sequence shown here is derived from an EMBL/GenBank/DDBJ whole genome shotgun (WGS) entry which is preliminary data.</text>
</comment>
<keyword evidence="8" id="KW-1185">Reference proteome</keyword>
<evidence type="ECO:0000313" key="7">
    <source>
        <dbReference type="EMBL" id="MBN3545978.1"/>
    </source>
</evidence>
<proteinExistence type="predicted"/>
<dbReference type="Pfam" id="PF09678">
    <property type="entry name" value="Caa3_CtaG"/>
    <property type="match status" value="1"/>
</dbReference>
<comment type="subcellular location">
    <subcellularLocation>
        <location evidence="1">Cell membrane</location>
        <topology evidence="1">Multi-pass membrane protein</topology>
    </subcellularLocation>
</comment>
<keyword evidence="4 6" id="KW-1133">Transmembrane helix</keyword>
<sequence length="290" mass="33781">MHHNHHTHHTSLSDYSWYELYPPSIYILAVILAVVYFRWVIRGRNSQNIATGWQKAAMVAALVLMIIIKGTPVQILGHNYLFSVHMVQMAVLYLMIAPLIIFSVPEEQWKNWLSVKSFLTRVFHFLTKPLIALLVFNTVFSLYHIPLVFDAAVSNPYIHYGYHALLLLTAFTMWWPILCPVKELDSLSDIKKIGYVFANGVLMTPACALIMFADFQLYETYRNVPQLFASMPPKEDQHVGGVTMKIFQEVIYAFVLGLIFYRWVKKERVRDKEDLEMIKRQNNRLNPELK</sequence>